<dbReference type="Gene3D" id="3.30.160.60">
    <property type="entry name" value="Classic Zinc Finger"/>
    <property type="match status" value="8"/>
</dbReference>
<dbReference type="EMBL" id="CADEBD010000959">
    <property type="protein sequence ID" value="CAB3261127.1"/>
    <property type="molecule type" value="Genomic_DNA"/>
</dbReference>
<protein>
    <recommendedName>
        <fullName evidence="13">Zinc finger protein</fullName>
    </recommendedName>
</protein>
<feature type="domain" description="C2H2-type" evidence="9">
    <location>
        <begin position="565"/>
        <end position="593"/>
    </location>
</feature>
<dbReference type="Pfam" id="PF00096">
    <property type="entry name" value="zf-C2H2"/>
    <property type="match status" value="4"/>
</dbReference>
<dbReference type="InterPro" id="IPR013087">
    <property type="entry name" value="Znf_C2H2_type"/>
</dbReference>
<feature type="compositionally biased region" description="Basic and acidic residues" evidence="8">
    <location>
        <begin position="111"/>
        <end position="121"/>
    </location>
</feature>
<feature type="domain" description="C2H2-type" evidence="9">
    <location>
        <begin position="734"/>
        <end position="762"/>
    </location>
</feature>
<evidence type="ECO:0000256" key="6">
    <source>
        <dbReference type="PROSITE-ProRule" id="PRU00042"/>
    </source>
</evidence>
<evidence type="ECO:0000313" key="12">
    <source>
        <dbReference type="Proteomes" id="UP000494256"/>
    </source>
</evidence>
<feature type="binding site" evidence="7">
    <location>
        <position position="13"/>
    </location>
    <ligand>
        <name>Zn(2+)</name>
        <dbReference type="ChEBI" id="CHEBI:29105"/>
    </ligand>
</feature>
<keyword evidence="5" id="KW-0539">Nucleus</keyword>
<feature type="compositionally biased region" description="Basic residues" evidence="8">
    <location>
        <begin position="169"/>
        <end position="178"/>
    </location>
</feature>
<dbReference type="GO" id="GO:0008270">
    <property type="term" value="F:zinc ion binding"/>
    <property type="evidence" value="ECO:0007669"/>
    <property type="project" value="UniProtKB-UniRule"/>
</dbReference>
<feature type="domain" description="C2H2-type" evidence="9">
    <location>
        <begin position="596"/>
        <end position="624"/>
    </location>
</feature>
<feature type="domain" description="C2H2-type" evidence="9">
    <location>
        <begin position="355"/>
        <end position="383"/>
    </location>
</feature>
<evidence type="ECO:0000256" key="1">
    <source>
        <dbReference type="ARBA" id="ARBA00022723"/>
    </source>
</evidence>
<evidence type="ECO:0000256" key="8">
    <source>
        <dbReference type="SAM" id="MobiDB-lite"/>
    </source>
</evidence>
<feature type="binding site" evidence="7">
    <location>
        <position position="68"/>
    </location>
    <ligand>
        <name>Zn(2+)</name>
        <dbReference type="ChEBI" id="CHEBI:29105"/>
    </ligand>
</feature>
<feature type="domain" description="C2H2-type" evidence="9">
    <location>
        <begin position="216"/>
        <end position="239"/>
    </location>
</feature>
<feature type="domain" description="C2H2-type" evidence="9">
    <location>
        <begin position="489"/>
        <end position="516"/>
    </location>
</feature>
<accession>A0A8S1BMS6</accession>
<feature type="region of interest" description="Disordered" evidence="8">
    <location>
        <begin position="111"/>
        <end position="206"/>
    </location>
</feature>
<proteinExistence type="predicted"/>
<feature type="compositionally biased region" description="Acidic residues" evidence="8">
    <location>
        <begin position="122"/>
        <end position="140"/>
    </location>
</feature>
<dbReference type="Proteomes" id="UP000494256">
    <property type="component" value="Unassembled WGS sequence"/>
</dbReference>
<evidence type="ECO:0000256" key="3">
    <source>
        <dbReference type="ARBA" id="ARBA00022771"/>
    </source>
</evidence>
<feature type="domain" description="C2H2-type" evidence="9">
    <location>
        <begin position="326"/>
        <end position="354"/>
    </location>
</feature>
<keyword evidence="4 7" id="KW-0862">Zinc</keyword>
<feature type="binding site" evidence="7">
    <location>
        <position position="65"/>
    </location>
    <ligand>
        <name>Zn(2+)</name>
        <dbReference type="ChEBI" id="CHEBI:29105"/>
    </ligand>
</feature>
<dbReference type="PROSITE" id="PS51915">
    <property type="entry name" value="ZAD"/>
    <property type="match status" value="1"/>
</dbReference>
<dbReference type="GO" id="GO:0005634">
    <property type="term" value="C:nucleus"/>
    <property type="evidence" value="ECO:0007669"/>
    <property type="project" value="InterPro"/>
</dbReference>
<dbReference type="OrthoDB" id="775260at2759"/>
<feature type="domain" description="C2H2-type" evidence="9">
    <location>
        <begin position="706"/>
        <end position="733"/>
    </location>
</feature>
<evidence type="ECO:0008006" key="13">
    <source>
        <dbReference type="Google" id="ProtNLM"/>
    </source>
</evidence>
<dbReference type="PROSITE" id="PS00028">
    <property type="entry name" value="ZINC_FINGER_C2H2_1"/>
    <property type="match status" value="14"/>
</dbReference>
<reference evidence="11 12" key="1">
    <citation type="submission" date="2020-04" db="EMBL/GenBank/DDBJ databases">
        <authorList>
            <person name="Wallbank WR R."/>
            <person name="Pardo Diaz C."/>
            <person name="Kozak K."/>
            <person name="Martin S."/>
            <person name="Jiggins C."/>
            <person name="Moest M."/>
            <person name="Warren A I."/>
            <person name="Byers J.R.P. K."/>
            <person name="Montejo-Kovacevich G."/>
            <person name="Yen C E."/>
        </authorList>
    </citation>
    <scope>NUCLEOTIDE SEQUENCE [LARGE SCALE GENOMIC DNA]</scope>
</reference>
<feature type="domain" description="ZAD" evidence="10">
    <location>
        <begin position="11"/>
        <end position="92"/>
    </location>
</feature>
<dbReference type="SMART" id="SM00355">
    <property type="entry name" value="ZnF_C2H2"/>
    <property type="match status" value="16"/>
</dbReference>
<dbReference type="FunFam" id="3.30.160.60:FF:000446">
    <property type="entry name" value="Zinc finger protein"/>
    <property type="match status" value="1"/>
</dbReference>
<feature type="domain" description="C2H2-type" evidence="9">
    <location>
        <begin position="245"/>
        <end position="273"/>
    </location>
</feature>
<sequence length="770" mass="90960">MSTINWTIEKKLCRCCHAEGDFKNLAEPCIESGNEEIYVDMIKDCFLINLVPVPGQLCAATYTICEACITSVSDAAKFRKQVATCEEKFKEFCSRNAIIVKAPTIDVAIKEETPDSCHEDEFSLEENDNFDDIPDYGFDEQEIKSDSDETAKKKSKKARSKPTEVNPSQKRKKGRPKKMKEEPQPEEEEEAEKRKDQPRPKFHLNDGDYTVDGTTFACTRCDKRYDKIFSLRYHVKTKHYKIPRYVCQYCMKEFMTPAPLTVHKLEEHSIDDRFKYHPRQKFYLSPEDYKQKDGETYVCARCERQYDRIDTLRVHVKTKHYNMPRHTCPYCQKGFNTPAPLTVHKLQDHNIDDRYKCNACKGVFNTQAQWRKHIRNYHMLELTSETASYYTFDRAEDGSHNYTCTSCHKVYKSFASVVQHYRHVHLRLRPKLRSCYFCEIRVPGHLRAFHLEKEHGIPAPTCGACGKKFAYPFQVLRHQKNDHMGEKMFNCEVCGMKFASQGNLSQHFIKHTAIRIHKYYPRVDDYVTEARPDQKYTCKACDFAYRRVSDLRYHINRTHLKKKFIKCKLCPESFMYHSQRKQHMSIVHSIKKSDNFLCGNCNRQFKRKNTLAEHMMDVHIEKKCQHCHLKFVRKKYLFHMNEAHDIPMPTCGICGLRTLMKSALIRHQRNVHLNEKRKECQICKKMFHTESNLRDHMITHNQNRVFKCDVCQKDFARKECFQAHYRLHTGERPFLCSICEASFVQRASLRFHLKSRHHRAKMAACNYTVK</sequence>
<comment type="caution">
    <text evidence="11">The sequence shown here is derived from an EMBL/GenBank/DDBJ whole genome shotgun (WGS) entry which is preliminary data.</text>
</comment>
<dbReference type="Pfam" id="PF13912">
    <property type="entry name" value="zf-C2H2_6"/>
    <property type="match status" value="3"/>
</dbReference>
<feature type="compositionally biased region" description="Basic and acidic residues" evidence="8">
    <location>
        <begin position="141"/>
        <end position="152"/>
    </location>
</feature>
<keyword evidence="2" id="KW-0677">Repeat</keyword>
<dbReference type="SMART" id="SM00868">
    <property type="entry name" value="zf-AD"/>
    <property type="match status" value="1"/>
</dbReference>
<keyword evidence="3 6" id="KW-0863">Zinc-finger</keyword>
<keyword evidence="1 7" id="KW-0479">Metal-binding</keyword>
<dbReference type="SUPFAM" id="SSF57667">
    <property type="entry name" value="beta-beta-alpha zinc fingers"/>
    <property type="match status" value="7"/>
</dbReference>
<name>A0A8S1BMS6_ARCPL</name>
<gene>
    <name evidence="11" type="ORF">APLA_LOCUS17324</name>
</gene>
<evidence type="ECO:0000256" key="2">
    <source>
        <dbReference type="ARBA" id="ARBA00022737"/>
    </source>
</evidence>
<evidence type="ECO:0000256" key="4">
    <source>
        <dbReference type="ARBA" id="ARBA00022833"/>
    </source>
</evidence>
<evidence type="ECO:0000313" key="11">
    <source>
        <dbReference type="EMBL" id="CAB3261127.1"/>
    </source>
</evidence>
<dbReference type="InterPro" id="IPR012934">
    <property type="entry name" value="Znf_AD"/>
</dbReference>
<feature type="domain" description="C2H2-type" evidence="9">
    <location>
        <begin position="678"/>
        <end position="705"/>
    </location>
</feature>
<dbReference type="AlphaFoldDB" id="A0A8S1BMS6"/>
<feature type="domain" description="C2H2-type" evidence="9">
    <location>
        <begin position="402"/>
        <end position="430"/>
    </location>
</feature>
<evidence type="ECO:0000259" key="9">
    <source>
        <dbReference type="PROSITE" id="PS50157"/>
    </source>
</evidence>
<dbReference type="InterPro" id="IPR050826">
    <property type="entry name" value="Krueppel_C2H2_ZnFinger"/>
</dbReference>
<evidence type="ECO:0000259" key="10">
    <source>
        <dbReference type="PROSITE" id="PS51915"/>
    </source>
</evidence>
<evidence type="ECO:0000256" key="7">
    <source>
        <dbReference type="PROSITE-ProRule" id="PRU01263"/>
    </source>
</evidence>
<feature type="domain" description="C2H2-type" evidence="9">
    <location>
        <begin position="460"/>
        <end position="488"/>
    </location>
</feature>
<dbReference type="Pfam" id="PF07776">
    <property type="entry name" value="zf-AD"/>
    <property type="match status" value="1"/>
</dbReference>
<organism evidence="11 12">
    <name type="scientific">Arctia plantaginis</name>
    <name type="common">Wood tiger moth</name>
    <name type="synonym">Phalaena plantaginis</name>
    <dbReference type="NCBI Taxonomy" id="874455"/>
    <lineage>
        <taxon>Eukaryota</taxon>
        <taxon>Metazoa</taxon>
        <taxon>Ecdysozoa</taxon>
        <taxon>Arthropoda</taxon>
        <taxon>Hexapoda</taxon>
        <taxon>Insecta</taxon>
        <taxon>Pterygota</taxon>
        <taxon>Neoptera</taxon>
        <taxon>Endopterygota</taxon>
        <taxon>Lepidoptera</taxon>
        <taxon>Glossata</taxon>
        <taxon>Ditrysia</taxon>
        <taxon>Noctuoidea</taxon>
        <taxon>Erebidae</taxon>
        <taxon>Arctiinae</taxon>
        <taxon>Arctia</taxon>
    </lineage>
</organism>
<dbReference type="PROSITE" id="PS50157">
    <property type="entry name" value="ZINC_FINGER_C2H2_2"/>
    <property type="match status" value="15"/>
</dbReference>
<feature type="compositionally biased region" description="Basic and acidic residues" evidence="8">
    <location>
        <begin position="191"/>
        <end position="206"/>
    </location>
</feature>
<feature type="domain" description="C2H2-type" evidence="9">
    <location>
        <begin position="536"/>
        <end position="564"/>
    </location>
</feature>
<dbReference type="InterPro" id="IPR036236">
    <property type="entry name" value="Znf_C2H2_sf"/>
</dbReference>
<feature type="domain" description="C2H2-type" evidence="9">
    <location>
        <begin position="297"/>
        <end position="325"/>
    </location>
</feature>
<evidence type="ECO:0000256" key="5">
    <source>
        <dbReference type="ARBA" id="ARBA00023242"/>
    </source>
</evidence>
<feature type="domain" description="C2H2-type" evidence="9">
    <location>
        <begin position="649"/>
        <end position="677"/>
    </location>
</feature>
<dbReference type="PANTHER" id="PTHR24377">
    <property type="entry name" value="IP01015P-RELATED"/>
    <property type="match status" value="1"/>
</dbReference>
<feature type="binding site" evidence="7">
    <location>
        <position position="16"/>
    </location>
    <ligand>
        <name>Zn(2+)</name>
        <dbReference type="ChEBI" id="CHEBI:29105"/>
    </ligand>
</feature>